<dbReference type="VEuPathDB" id="FungiDB:ASPBRDRAFT_45480"/>
<dbReference type="GO" id="GO:0016705">
    <property type="term" value="F:oxidoreductase activity, acting on paired donors, with incorporation or reduction of molecular oxygen"/>
    <property type="evidence" value="ECO:0007669"/>
    <property type="project" value="InterPro"/>
</dbReference>
<gene>
    <name evidence="9" type="ORF">ASPBRDRAFT_45480</name>
</gene>
<dbReference type="Proteomes" id="UP000184499">
    <property type="component" value="Unassembled WGS sequence"/>
</dbReference>
<organism evidence="9 10">
    <name type="scientific">Aspergillus brasiliensis (strain CBS 101740 / IMI 381727 / IBT 21946)</name>
    <dbReference type="NCBI Taxonomy" id="767769"/>
    <lineage>
        <taxon>Eukaryota</taxon>
        <taxon>Fungi</taxon>
        <taxon>Dikarya</taxon>
        <taxon>Ascomycota</taxon>
        <taxon>Pezizomycotina</taxon>
        <taxon>Eurotiomycetes</taxon>
        <taxon>Eurotiomycetidae</taxon>
        <taxon>Eurotiales</taxon>
        <taxon>Aspergillaceae</taxon>
        <taxon>Aspergillus</taxon>
        <taxon>Aspergillus subgen. Circumdati</taxon>
    </lineage>
</organism>
<dbReference type="PRINTS" id="PR00463">
    <property type="entry name" value="EP450I"/>
</dbReference>
<keyword evidence="4 8" id="KW-0560">Oxidoreductase</keyword>
<dbReference type="InterPro" id="IPR001128">
    <property type="entry name" value="Cyt_P450"/>
</dbReference>
<evidence type="ECO:0000256" key="1">
    <source>
        <dbReference type="ARBA" id="ARBA00001971"/>
    </source>
</evidence>
<dbReference type="STRING" id="767769.A0A1L9UEW7"/>
<keyword evidence="3 7" id="KW-0479">Metal-binding</keyword>
<dbReference type="InterPro" id="IPR017972">
    <property type="entry name" value="Cyt_P450_CS"/>
</dbReference>
<dbReference type="Pfam" id="PF00067">
    <property type="entry name" value="p450"/>
    <property type="match status" value="1"/>
</dbReference>
<name>A0A1L9UEW7_ASPBC</name>
<comment type="similarity">
    <text evidence="2 8">Belongs to the cytochrome P450 family.</text>
</comment>
<dbReference type="GO" id="GO:0004497">
    <property type="term" value="F:monooxygenase activity"/>
    <property type="evidence" value="ECO:0007669"/>
    <property type="project" value="UniProtKB-KW"/>
</dbReference>
<dbReference type="EMBL" id="KV878687">
    <property type="protein sequence ID" value="OJJ70183.1"/>
    <property type="molecule type" value="Genomic_DNA"/>
</dbReference>
<dbReference type="RefSeq" id="XP_067477432.1">
    <property type="nucleotide sequence ID" value="XM_067625416.1"/>
</dbReference>
<dbReference type="CDD" id="cd11060">
    <property type="entry name" value="CYP57A1-like"/>
    <property type="match status" value="1"/>
</dbReference>
<protein>
    <recommendedName>
        <fullName evidence="11">Cytochrome P450</fullName>
    </recommendedName>
</protein>
<evidence type="ECO:0008006" key="11">
    <source>
        <dbReference type="Google" id="ProtNLM"/>
    </source>
</evidence>
<reference evidence="10" key="1">
    <citation type="journal article" date="2017" name="Genome Biol.">
        <title>Comparative genomics reveals high biological diversity and specific adaptations in the industrially and medically important fungal genus Aspergillus.</title>
        <authorList>
            <person name="de Vries R.P."/>
            <person name="Riley R."/>
            <person name="Wiebenga A."/>
            <person name="Aguilar-Osorio G."/>
            <person name="Amillis S."/>
            <person name="Uchima C.A."/>
            <person name="Anderluh G."/>
            <person name="Asadollahi M."/>
            <person name="Askin M."/>
            <person name="Barry K."/>
            <person name="Battaglia E."/>
            <person name="Bayram O."/>
            <person name="Benocci T."/>
            <person name="Braus-Stromeyer S.A."/>
            <person name="Caldana C."/>
            <person name="Canovas D."/>
            <person name="Cerqueira G.C."/>
            <person name="Chen F."/>
            <person name="Chen W."/>
            <person name="Choi C."/>
            <person name="Clum A."/>
            <person name="Dos Santos R.A."/>
            <person name="Damasio A.R."/>
            <person name="Diallinas G."/>
            <person name="Emri T."/>
            <person name="Fekete E."/>
            <person name="Flipphi M."/>
            <person name="Freyberg S."/>
            <person name="Gallo A."/>
            <person name="Gournas C."/>
            <person name="Habgood R."/>
            <person name="Hainaut M."/>
            <person name="Harispe M.L."/>
            <person name="Henrissat B."/>
            <person name="Hilden K.S."/>
            <person name="Hope R."/>
            <person name="Hossain A."/>
            <person name="Karabika E."/>
            <person name="Karaffa L."/>
            <person name="Karanyi Z."/>
            <person name="Krasevec N."/>
            <person name="Kuo A."/>
            <person name="Kusch H."/>
            <person name="LaButti K."/>
            <person name="Lagendijk E.L."/>
            <person name="Lapidus A."/>
            <person name="Levasseur A."/>
            <person name="Lindquist E."/>
            <person name="Lipzen A."/>
            <person name="Logrieco A.F."/>
            <person name="MacCabe A."/>
            <person name="Maekelae M.R."/>
            <person name="Malavazi I."/>
            <person name="Melin P."/>
            <person name="Meyer V."/>
            <person name="Mielnichuk N."/>
            <person name="Miskei M."/>
            <person name="Molnar A.P."/>
            <person name="Mule G."/>
            <person name="Ngan C.Y."/>
            <person name="Orejas M."/>
            <person name="Orosz E."/>
            <person name="Ouedraogo J.P."/>
            <person name="Overkamp K.M."/>
            <person name="Park H.-S."/>
            <person name="Perrone G."/>
            <person name="Piumi F."/>
            <person name="Punt P.J."/>
            <person name="Ram A.F."/>
            <person name="Ramon A."/>
            <person name="Rauscher S."/>
            <person name="Record E."/>
            <person name="Riano-Pachon D.M."/>
            <person name="Robert V."/>
            <person name="Roehrig J."/>
            <person name="Ruller R."/>
            <person name="Salamov A."/>
            <person name="Salih N.S."/>
            <person name="Samson R.A."/>
            <person name="Sandor E."/>
            <person name="Sanguinetti M."/>
            <person name="Schuetze T."/>
            <person name="Sepcic K."/>
            <person name="Shelest E."/>
            <person name="Sherlock G."/>
            <person name="Sophianopoulou V."/>
            <person name="Squina F.M."/>
            <person name="Sun H."/>
            <person name="Susca A."/>
            <person name="Todd R.B."/>
            <person name="Tsang A."/>
            <person name="Unkles S.E."/>
            <person name="van de Wiele N."/>
            <person name="van Rossen-Uffink D."/>
            <person name="Oliveira J.V."/>
            <person name="Vesth T.C."/>
            <person name="Visser J."/>
            <person name="Yu J.-H."/>
            <person name="Zhou M."/>
            <person name="Andersen M.R."/>
            <person name="Archer D.B."/>
            <person name="Baker S.E."/>
            <person name="Benoit I."/>
            <person name="Brakhage A.A."/>
            <person name="Braus G.H."/>
            <person name="Fischer R."/>
            <person name="Frisvad J.C."/>
            <person name="Goldman G.H."/>
            <person name="Houbraken J."/>
            <person name="Oakley B."/>
            <person name="Pocsi I."/>
            <person name="Scazzocchio C."/>
            <person name="Seiboth B."/>
            <person name="vanKuyk P.A."/>
            <person name="Wortman J."/>
            <person name="Dyer P.S."/>
            <person name="Grigoriev I.V."/>
        </authorList>
    </citation>
    <scope>NUCLEOTIDE SEQUENCE [LARGE SCALE GENOMIC DNA]</scope>
    <source>
        <strain evidence="10">CBS 101740 / IMI 381727 / IBT 21946</strain>
    </source>
</reference>
<evidence type="ECO:0000313" key="9">
    <source>
        <dbReference type="EMBL" id="OJJ70183.1"/>
    </source>
</evidence>
<comment type="cofactor">
    <cofactor evidence="1 7">
        <name>heme</name>
        <dbReference type="ChEBI" id="CHEBI:30413"/>
    </cofactor>
</comment>
<dbReference type="GeneID" id="93577904"/>
<evidence type="ECO:0000256" key="7">
    <source>
        <dbReference type="PIRSR" id="PIRSR602401-1"/>
    </source>
</evidence>
<dbReference type="PANTHER" id="PTHR24305:SF232">
    <property type="entry name" value="P450, PUTATIVE (EUROFUNG)-RELATED"/>
    <property type="match status" value="1"/>
</dbReference>
<evidence type="ECO:0000256" key="2">
    <source>
        <dbReference type="ARBA" id="ARBA00010617"/>
    </source>
</evidence>
<dbReference type="PRINTS" id="PR00385">
    <property type="entry name" value="P450"/>
</dbReference>
<dbReference type="InterPro" id="IPR050121">
    <property type="entry name" value="Cytochrome_P450_monoxygenase"/>
</dbReference>
<evidence type="ECO:0000313" key="10">
    <source>
        <dbReference type="Proteomes" id="UP000184499"/>
    </source>
</evidence>
<keyword evidence="7 8" id="KW-0349">Heme</keyword>
<evidence type="ECO:0000256" key="4">
    <source>
        <dbReference type="ARBA" id="ARBA00023002"/>
    </source>
</evidence>
<proteinExistence type="inferred from homology"/>
<keyword evidence="5 7" id="KW-0408">Iron</keyword>
<dbReference type="GO" id="GO:0005506">
    <property type="term" value="F:iron ion binding"/>
    <property type="evidence" value="ECO:0007669"/>
    <property type="project" value="InterPro"/>
</dbReference>
<dbReference type="PANTHER" id="PTHR24305">
    <property type="entry name" value="CYTOCHROME P450"/>
    <property type="match status" value="1"/>
</dbReference>
<keyword evidence="10" id="KW-1185">Reference proteome</keyword>
<dbReference type="SUPFAM" id="SSF48264">
    <property type="entry name" value="Cytochrome P450"/>
    <property type="match status" value="1"/>
</dbReference>
<dbReference type="InterPro" id="IPR002401">
    <property type="entry name" value="Cyt_P450_E_grp-I"/>
</dbReference>
<dbReference type="PROSITE" id="PS00086">
    <property type="entry name" value="CYTOCHROME_P450"/>
    <property type="match status" value="1"/>
</dbReference>
<feature type="binding site" description="axial binding residue" evidence="7">
    <location>
        <position position="445"/>
    </location>
    <ligand>
        <name>heme</name>
        <dbReference type="ChEBI" id="CHEBI:30413"/>
    </ligand>
    <ligandPart>
        <name>Fe</name>
        <dbReference type="ChEBI" id="CHEBI:18248"/>
    </ligandPart>
</feature>
<keyword evidence="6 8" id="KW-0503">Monooxygenase</keyword>
<sequence>MWTLFFSFSVVAGPVLAALVLLFHYRRNDPLRGVPGPFWASVSRLWLLRQVYSRELHWRDIQAHERYGPIYRAAPNYVVVNDPAYIHEVHKWNRSDWFITLDPQIGFQSVGTARTMHQHNAQRRRIAQAYNPDAMHELEPFLDKSIQEFILALETRFASTGKVCDLSDYIHFFAFDAIMDLAFSNRVGFIQQGKDVNSIIGSLTELFNVTRIMTTFPELQKFINHPWANPLLGTKPTDDWGPGMIRGMAINEVRRRVREGNPSGVKDLLHRFLQYRDEKGQGIPQRELEVEAFTPVIAGPESVATILRVAVVYIVGTPRVYRKLMDEIESTEKLANAAVSTPVISYRETKALPYLGAIVKEIFRIHPPIGTPFPRLVPPQGATICGHSLPGGTEVGFSMWALGRNKSVFGDDVDLFRPERWLTDAETVNAYDKANLCFSAGLTTCLGKHIALCEIQKVLFELFRHFHIDLANPLRPCVTDNILTFVVHDMPVLLTSRHKNV</sequence>
<evidence type="ECO:0000256" key="6">
    <source>
        <dbReference type="ARBA" id="ARBA00023033"/>
    </source>
</evidence>
<accession>A0A1L9UEW7</accession>
<dbReference type="GO" id="GO:0020037">
    <property type="term" value="F:heme binding"/>
    <property type="evidence" value="ECO:0007669"/>
    <property type="project" value="InterPro"/>
</dbReference>
<evidence type="ECO:0000256" key="8">
    <source>
        <dbReference type="RuleBase" id="RU000461"/>
    </source>
</evidence>
<dbReference type="OrthoDB" id="3934656at2759"/>
<dbReference type="AlphaFoldDB" id="A0A1L9UEW7"/>
<dbReference type="Gene3D" id="1.10.630.10">
    <property type="entry name" value="Cytochrome P450"/>
    <property type="match status" value="1"/>
</dbReference>
<evidence type="ECO:0000256" key="5">
    <source>
        <dbReference type="ARBA" id="ARBA00023004"/>
    </source>
</evidence>
<dbReference type="InterPro" id="IPR036396">
    <property type="entry name" value="Cyt_P450_sf"/>
</dbReference>
<dbReference type="OMA" id="AGFWITH"/>
<evidence type="ECO:0000256" key="3">
    <source>
        <dbReference type="ARBA" id="ARBA00022723"/>
    </source>
</evidence>